<organism evidence="1 2">
    <name type="scientific">Pseudomonas chlororaphis</name>
    <dbReference type="NCBI Taxonomy" id="587753"/>
    <lineage>
        <taxon>Bacteria</taxon>
        <taxon>Pseudomonadati</taxon>
        <taxon>Pseudomonadota</taxon>
        <taxon>Gammaproteobacteria</taxon>
        <taxon>Pseudomonadales</taxon>
        <taxon>Pseudomonadaceae</taxon>
        <taxon>Pseudomonas</taxon>
    </lineage>
</organism>
<name>A0A0G3GQH2_9PSED</name>
<sequence length="69" mass="7755">MTEEQIDHRPDNIEIDGFAAIADFTIGLEQVMDALAFQSNGVKVLKQLLMSCFQTLYSNFQCVPITLQC</sequence>
<evidence type="ECO:0000313" key="1">
    <source>
        <dbReference type="EMBL" id="AKK01047.1"/>
    </source>
</evidence>
<reference evidence="1 2" key="1">
    <citation type="journal article" date="2015" name="Stand. Genomic Sci.">
        <title>Complete genome of Pseudomonas chlororaphis strain UFB2, a soil bacterium with antibacterial activity against bacterial canker pathogen of tomato.</title>
        <authorList>
            <person name="Deng P."/>
            <person name="Wang X."/>
            <person name="Baird S.M."/>
            <person name="Lu S.E."/>
        </authorList>
    </citation>
    <scope>NUCLEOTIDE SEQUENCE [LARGE SCALE GENOMIC DNA]</scope>
    <source>
        <strain evidence="1 2">UFB2</strain>
    </source>
</reference>
<accession>A0A0G3GQH2</accession>
<evidence type="ECO:0000313" key="2">
    <source>
        <dbReference type="Proteomes" id="UP000035212"/>
    </source>
</evidence>
<proteinExistence type="predicted"/>
<dbReference type="Proteomes" id="UP000035212">
    <property type="component" value="Chromosome"/>
</dbReference>
<protein>
    <submittedName>
        <fullName evidence="1">Uncharacterized protein</fullName>
    </submittedName>
</protein>
<dbReference type="EMBL" id="CP011020">
    <property type="protein sequence ID" value="AKK01047.1"/>
    <property type="molecule type" value="Genomic_DNA"/>
</dbReference>
<reference evidence="2" key="2">
    <citation type="submission" date="2015-03" db="EMBL/GenBank/DDBJ databases">
        <authorList>
            <person name="Deng P."/>
            <person name="Lu S."/>
        </authorList>
    </citation>
    <scope>NUCLEOTIDE SEQUENCE [LARGE SCALE GENOMIC DNA]</scope>
    <source>
        <strain evidence="2">UFB2</strain>
    </source>
</reference>
<dbReference type="AlphaFoldDB" id="A0A0G3GQH2"/>
<gene>
    <name evidence="1" type="ORF">VM99_24390</name>
</gene>